<protein>
    <recommendedName>
        <fullName evidence="5">Pentatricopeptide repeat-containing protein</fullName>
    </recommendedName>
</protein>
<dbReference type="InterPro" id="IPR002885">
    <property type="entry name" value="PPR_rpt"/>
</dbReference>
<dbReference type="InterPro" id="IPR046960">
    <property type="entry name" value="PPR_At4g14850-like_plant"/>
</dbReference>
<dbReference type="PROSITE" id="PS51375">
    <property type="entry name" value="PPR"/>
    <property type="match status" value="5"/>
</dbReference>
<keyword evidence="1" id="KW-0677">Repeat</keyword>
<reference evidence="3" key="1">
    <citation type="submission" date="2022-10" db="EMBL/GenBank/DDBJ databases">
        <authorList>
            <person name="Hyden B.L."/>
            <person name="Feng K."/>
            <person name="Yates T."/>
            <person name="Jawdy S."/>
            <person name="Smart L.B."/>
            <person name="Muchero W."/>
        </authorList>
    </citation>
    <scope>NUCLEOTIDE SEQUENCE</scope>
    <source>
        <tissue evidence="3">Shoot tip</tissue>
    </source>
</reference>
<gene>
    <name evidence="3" type="ORF">OIU77_004212</name>
</gene>
<dbReference type="EMBL" id="JAPFFI010000015">
    <property type="protein sequence ID" value="KAJ6360154.1"/>
    <property type="molecule type" value="Genomic_DNA"/>
</dbReference>
<feature type="repeat" description="PPR" evidence="2">
    <location>
        <begin position="556"/>
        <end position="590"/>
    </location>
</feature>
<dbReference type="Proteomes" id="UP001141253">
    <property type="component" value="Chromosome 13"/>
</dbReference>
<evidence type="ECO:0008006" key="5">
    <source>
        <dbReference type="Google" id="ProtNLM"/>
    </source>
</evidence>
<feature type="repeat" description="PPR" evidence="2">
    <location>
        <begin position="354"/>
        <end position="388"/>
    </location>
</feature>
<reference evidence="3" key="2">
    <citation type="journal article" date="2023" name="Int. J. Mol. Sci.">
        <title>De Novo Assembly and Annotation of 11 Diverse Shrub Willow (Salix) Genomes Reveals Novel Gene Organization in Sex-Linked Regions.</title>
        <authorList>
            <person name="Hyden B."/>
            <person name="Feng K."/>
            <person name="Yates T.B."/>
            <person name="Jawdy S."/>
            <person name="Cereghino C."/>
            <person name="Smart L.B."/>
            <person name="Muchero W."/>
        </authorList>
    </citation>
    <scope>NUCLEOTIDE SEQUENCE</scope>
    <source>
        <tissue evidence="3">Shoot tip</tissue>
    </source>
</reference>
<dbReference type="PANTHER" id="PTHR47926:SF347">
    <property type="entry name" value="PENTATRICOPEPTIDE REPEAT-CONTAINING PROTEIN"/>
    <property type="match status" value="1"/>
</dbReference>
<dbReference type="PANTHER" id="PTHR47926">
    <property type="entry name" value="PENTATRICOPEPTIDE REPEAT-CONTAINING PROTEIN"/>
    <property type="match status" value="1"/>
</dbReference>
<feature type="repeat" description="PPR" evidence="2">
    <location>
        <begin position="455"/>
        <end position="489"/>
    </location>
</feature>
<dbReference type="Gene3D" id="1.25.40.10">
    <property type="entry name" value="Tetratricopeptide repeat domain"/>
    <property type="match status" value="5"/>
</dbReference>
<dbReference type="InterPro" id="IPR011990">
    <property type="entry name" value="TPR-like_helical_dom_sf"/>
</dbReference>
<organism evidence="3 4">
    <name type="scientific">Salix suchowensis</name>
    <dbReference type="NCBI Taxonomy" id="1278906"/>
    <lineage>
        <taxon>Eukaryota</taxon>
        <taxon>Viridiplantae</taxon>
        <taxon>Streptophyta</taxon>
        <taxon>Embryophyta</taxon>
        <taxon>Tracheophyta</taxon>
        <taxon>Spermatophyta</taxon>
        <taxon>Magnoliopsida</taxon>
        <taxon>eudicotyledons</taxon>
        <taxon>Gunneridae</taxon>
        <taxon>Pentapetalae</taxon>
        <taxon>rosids</taxon>
        <taxon>fabids</taxon>
        <taxon>Malpighiales</taxon>
        <taxon>Salicaceae</taxon>
        <taxon>Saliceae</taxon>
        <taxon>Salix</taxon>
    </lineage>
</organism>
<proteinExistence type="predicted"/>
<comment type="caution">
    <text evidence="3">The sequence shown here is derived from an EMBL/GenBank/DDBJ whole genome shotgun (WGS) entry which is preliminary data.</text>
</comment>
<feature type="repeat" description="PPR" evidence="2">
    <location>
        <begin position="253"/>
        <end position="287"/>
    </location>
</feature>
<evidence type="ECO:0000256" key="1">
    <source>
        <dbReference type="ARBA" id="ARBA00022737"/>
    </source>
</evidence>
<dbReference type="NCBIfam" id="TIGR00756">
    <property type="entry name" value="PPR"/>
    <property type="match status" value="4"/>
</dbReference>
<dbReference type="Pfam" id="PF01535">
    <property type="entry name" value="PPR"/>
    <property type="match status" value="5"/>
</dbReference>
<name>A0ABQ9AV35_9ROSI</name>
<dbReference type="Pfam" id="PF13041">
    <property type="entry name" value="PPR_2"/>
    <property type="match status" value="4"/>
</dbReference>
<evidence type="ECO:0000313" key="3">
    <source>
        <dbReference type="EMBL" id="KAJ6360154.1"/>
    </source>
</evidence>
<keyword evidence="4" id="KW-1185">Reference proteome</keyword>
<evidence type="ECO:0000313" key="4">
    <source>
        <dbReference type="Proteomes" id="UP001141253"/>
    </source>
</evidence>
<accession>A0ABQ9AV35</accession>
<feature type="repeat" description="PPR" evidence="2">
    <location>
        <begin position="152"/>
        <end position="186"/>
    </location>
</feature>
<sequence>MEHRGICANCQTYTWLLDLCLNSGSLVECKKLHGKILKLGFGNESVLCNKLVDVYFALGDLDGVVKVFEDMPNRSARSWDKIISGFMEKKMSNRVLDLFSCMVEENSKFMLGIIFHGFQISPIISNPLIGLYAKNGLILSARKVFDNLCMKDSVSWVAMISGFSQNGYEEEAIHLFCEMHIAGIFPTPYVFSSVLSGCTKIKLFDVGEQLHALVFKYGSSLETYVCNALVTLYSRMPNFVSAEKVFSKMQSKDEVSFNSLISGLAQQGFSDGALELFTKMKRDYLKPDCVTVASLLSACASNGALCKGEQLHSYVIKAGMSSDIIVEGALLDLYVNCSDIKTAHEIFLTTKTENVVLWNVMLVAYGKLDNLRESFIIYRQMQIKGLIPNQFTYPSILRTCTSVGALDVGEQIHTQVIKTGFQFNVYVCSVLIDMYAKHGKLDTAHVVLRTLAEEDVVSWTALISGYAQHNLFAEALKHFREMLDRGIQSDNIGFSSAISACAGIQALNLGRQIHAQSYVSGYSEDLSIGNALVSLYARCGRIKEAYLEFEKIDAKDSISWNGLISGFAQSGYCEEALMIFAQMNRAKLEANFFTFGSAVSAAANVANIKQGKQIHAGSNQANDEKQGCEEGAWL</sequence>
<evidence type="ECO:0000256" key="2">
    <source>
        <dbReference type="PROSITE-ProRule" id="PRU00708"/>
    </source>
</evidence>